<protein>
    <submittedName>
        <fullName evidence="1">Putative phage tail region protein</fullName>
    </submittedName>
</protein>
<dbReference type="GO" id="GO:0005198">
    <property type="term" value="F:structural molecule activity"/>
    <property type="evidence" value="ECO:0007669"/>
    <property type="project" value="InterPro"/>
</dbReference>
<keyword evidence="2" id="KW-1185">Reference proteome</keyword>
<proteinExistence type="predicted"/>
<dbReference type="InterPro" id="IPR011747">
    <property type="entry name" value="CHP02241"/>
</dbReference>
<dbReference type="PANTHER" id="PTHR38009:SF1">
    <property type="entry name" value="CONSERVED HYPOTHETICAL PHAGE TAIL PROTEIN"/>
    <property type="match status" value="1"/>
</dbReference>
<name>I5B7I0_9BACT</name>
<dbReference type="PANTHER" id="PTHR38009">
    <property type="entry name" value="CONSERVED HYPOTHETICAL PHAGE TAIL PROTEIN"/>
    <property type="match status" value="1"/>
</dbReference>
<dbReference type="HOGENOM" id="CLU_101335_2_0_7"/>
<dbReference type="RefSeq" id="WP_004075649.1">
    <property type="nucleotide sequence ID" value="NZ_CM001488.1"/>
</dbReference>
<evidence type="ECO:0000313" key="1">
    <source>
        <dbReference type="EMBL" id="EIM65443.1"/>
    </source>
</evidence>
<dbReference type="AlphaFoldDB" id="I5B7I0"/>
<reference evidence="1 2" key="1">
    <citation type="submission" date="2011-09" db="EMBL/GenBank/DDBJ databases">
        <authorList>
            <consortium name="US DOE Joint Genome Institute (JGI-PGF)"/>
            <person name="Lucas S."/>
            <person name="Han J."/>
            <person name="Lapidus A."/>
            <person name="Cheng J.-F."/>
            <person name="Goodwin L."/>
            <person name="Pitluck S."/>
            <person name="Peters L."/>
            <person name="Land M.L."/>
            <person name="Hauser L."/>
            <person name="Orellana R."/>
            <person name="Lovley D."/>
            <person name="Woyke T.J."/>
        </authorList>
    </citation>
    <scope>NUCLEOTIDE SEQUENCE [LARGE SCALE GENOMIC DNA]</scope>
    <source>
        <strain evidence="1 2">2ac9</strain>
    </source>
</reference>
<dbReference type="OrthoDB" id="9799891at2"/>
<dbReference type="STRING" id="879212.DespoDRAFT_03704"/>
<evidence type="ECO:0000313" key="2">
    <source>
        <dbReference type="Proteomes" id="UP000005778"/>
    </source>
</evidence>
<dbReference type="eggNOG" id="ENOG5032T2H">
    <property type="taxonomic scope" value="Bacteria"/>
</dbReference>
<reference evidence="1 2" key="2">
    <citation type="submission" date="2012-02" db="EMBL/GenBank/DDBJ databases">
        <title>Improved High-Quality Draft sequence of Desulfobacter postgatei 2ac9.</title>
        <authorList>
            <consortium name="US DOE Joint Genome Institute"/>
            <person name="Lucas S."/>
            <person name="Han J."/>
            <person name="Lapidus A."/>
            <person name="Cheng J.-F."/>
            <person name="Goodwin L."/>
            <person name="Pitluck S."/>
            <person name="Peters L."/>
            <person name="Ovchinnikova G."/>
            <person name="Held B."/>
            <person name="Detter J.C."/>
            <person name="Han C."/>
            <person name="Tapia R."/>
            <person name="Land M."/>
            <person name="Hauser L."/>
            <person name="Kyrpides N."/>
            <person name="Ivanova N."/>
            <person name="Pagani I."/>
            <person name="Orellana R."/>
            <person name="Lovley D."/>
            <person name="Woyke T."/>
        </authorList>
    </citation>
    <scope>NUCLEOTIDE SEQUENCE [LARGE SCALE GENOMIC DNA]</scope>
    <source>
        <strain evidence="1 2">2ac9</strain>
    </source>
</reference>
<gene>
    <name evidence="1" type="ORF">DespoDRAFT_03704</name>
</gene>
<dbReference type="InterPro" id="IPR010667">
    <property type="entry name" value="Phage_T4_Gp19"/>
</dbReference>
<organism evidence="1 2">
    <name type="scientific">Desulfobacter postgatei 2ac9</name>
    <dbReference type="NCBI Taxonomy" id="879212"/>
    <lineage>
        <taxon>Bacteria</taxon>
        <taxon>Pseudomonadati</taxon>
        <taxon>Thermodesulfobacteriota</taxon>
        <taxon>Desulfobacteria</taxon>
        <taxon>Desulfobacterales</taxon>
        <taxon>Desulfobacteraceae</taxon>
        <taxon>Desulfobacter</taxon>
    </lineage>
</organism>
<dbReference type="Proteomes" id="UP000005778">
    <property type="component" value="Chromosome"/>
</dbReference>
<dbReference type="Pfam" id="PF06841">
    <property type="entry name" value="Phage_T4_gp19"/>
    <property type="match status" value="1"/>
</dbReference>
<sequence length="166" mass="18503">MTERSTDPYVGFRFRISLGHIEIGGAAECTGLESEVKVFEYPEGGVNTHLLKFPERCSLKNITIKRGLTQSYDLYDWYLDVASGSFDHDNQRPAGSGTSGLGNENDQSVDKKISISLIDSSGETLKEWVLRRAFPVKWVGPEFKATDNVVAFESIELAHEGLERLD</sequence>
<dbReference type="NCBIfam" id="TIGR02241">
    <property type="entry name" value="conserved hypothetical phage tail region protein"/>
    <property type="match status" value="1"/>
</dbReference>
<dbReference type="EMBL" id="CM001488">
    <property type="protein sequence ID" value="EIM65443.1"/>
    <property type="molecule type" value="Genomic_DNA"/>
</dbReference>
<accession>I5B7I0</accession>